<sequence>MASNKTAQIINNLSQGAIAAGGDPETFATSTGRNHSKRPLSADSSLEEDQIEKKICYEDLSSIIEDKDLRLLDSLSKEEIVGKLLAAIEYIKLHSSVSAHPLPFSPSMRICKPSYAQATKVQQALVLVASFAAGAAPADRVSLAKMEKLLEFIADDSRGKIQNPNGKRLMCSIRPSLNRLFSCLQVNLRHSKVASASLAEVILENNLEVILIQEPFSKNQKSPTIMNIPLGCVTFHALTYDHAYVVEILVKLALAESFRAANRSCRNHVTAGDLSTAHVQAARSSVHRDCTVSPRCMPWWRKELCAMRNRARRAFKLWSREKTYNNKVLYSTTKANYQRELRRAKKLTALCAR</sequence>
<proteinExistence type="predicted"/>
<comment type="caution">
    <text evidence="2">The sequence shown here is derived from an EMBL/GenBank/DDBJ whole genome shotgun (WGS) entry which is preliminary data.</text>
</comment>
<keyword evidence="3" id="KW-1185">Reference proteome</keyword>
<dbReference type="PANTHER" id="PTHR33273">
    <property type="entry name" value="DOMAIN-CONTAINING PROTEIN, PUTATIVE-RELATED"/>
    <property type="match status" value="1"/>
</dbReference>
<evidence type="ECO:0000256" key="1">
    <source>
        <dbReference type="SAM" id="MobiDB-lite"/>
    </source>
</evidence>
<evidence type="ECO:0000313" key="2">
    <source>
        <dbReference type="EMBL" id="KZS19677.1"/>
    </source>
</evidence>
<accession>A0A162QGP2</accession>
<dbReference type="PANTHER" id="PTHR33273:SF2">
    <property type="entry name" value="ENDONUCLEASE_EXONUCLEASE_PHOSPHATASE DOMAIN-CONTAINING PROTEIN"/>
    <property type="match status" value="1"/>
</dbReference>
<name>A0A162QGP2_9CRUS</name>
<feature type="region of interest" description="Disordered" evidence="1">
    <location>
        <begin position="21"/>
        <end position="45"/>
    </location>
</feature>
<dbReference type="OrthoDB" id="7487068at2759"/>
<organism evidence="2 3">
    <name type="scientific">Daphnia magna</name>
    <dbReference type="NCBI Taxonomy" id="35525"/>
    <lineage>
        <taxon>Eukaryota</taxon>
        <taxon>Metazoa</taxon>
        <taxon>Ecdysozoa</taxon>
        <taxon>Arthropoda</taxon>
        <taxon>Crustacea</taxon>
        <taxon>Branchiopoda</taxon>
        <taxon>Diplostraca</taxon>
        <taxon>Cladocera</taxon>
        <taxon>Anomopoda</taxon>
        <taxon>Daphniidae</taxon>
        <taxon>Daphnia</taxon>
    </lineage>
</organism>
<evidence type="ECO:0000313" key="3">
    <source>
        <dbReference type="Proteomes" id="UP000076858"/>
    </source>
</evidence>
<reference evidence="2 3" key="1">
    <citation type="submission" date="2016-03" db="EMBL/GenBank/DDBJ databases">
        <title>EvidentialGene: Evidence-directed Construction of Genes on Genomes.</title>
        <authorList>
            <person name="Gilbert D.G."/>
            <person name="Choi J.-H."/>
            <person name="Mockaitis K."/>
            <person name="Colbourne J."/>
            <person name="Pfrender M."/>
        </authorList>
    </citation>
    <scope>NUCLEOTIDE SEQUENCE [LARGE SCALE GENOMIC DNA]</scope>
    <source>
        <strain evidence="2 3">Xinb3</strain>
        <tissue evidence="2">Complete organism</tissue>
    </source>
</reference>
<dbReference type="AlphaFoldDB" id="A0A162QGP2"/>
<protein>
    <submittedName>
        <fullName evidence="2">Uncharacterized protein</fullName>
    </submittedName>
</protein>
<gene>
    <name evidence="2" type="ORF">APZ42_013841</name>
</gene>
<dbReference type="Proteomes" id="UP000076858">
    <property type="component" value="Unassembled WGS sequence"/>
</dbReference>
<dbReference type="EMBL" id="LRGB01000337">
    <property type="protein sequence ID" value="KZS19677.1"/>
    <property type="molecule type" value="Genomic_DNA"/>
</dbReference>